<reference evidence="1 2" key="2">
    <citation type="submission" date="2018-03" db="EMBL/GenBank/DDBJ databases">
        <title>The ancient ancestry and fast evolution of plastids.</title>
        <authorList>
            <person name="Moore K.R."/>
            <person name="Magnabosco C."/>
            <person name="Momper L."/>
            <person name="Gold D.A."/>
            <person name="Bosak T."/>
            <person name="Fournier G.P."/>
        </authorList>
    </citation>
    <scope>NUCLEOTIDE SEQUENCE [LARGE SCALE GENOMIC DNA]</scope>
    <source>
        <strain evidence="1 2">CCAP 1448/3</strain>
    </source>
</reference>
<dbReference type="Pfam" id="PF06296">
    <property type="entry name" value="RelE"/>
    <property type="match status" value="1"/>
</dbReference>
<dbReference type="EMBL" id="PVWJ01000026">
    <property type="protein sequence ID" value="PSB03690.1"/>
    <property type="molecule type" value="Genomic_DNA"/>
</dbReference>
<protein>
    <submittedName>
        <fullName evidence="1">Addiction module antitoxin</fullName>
    </submittedName>
</protein>
<evidence type="ECO:0000313" key="2">
    <source>
        <dbReference type="Proteomes" id="UP000238762"/>
    </source>
</evidence>
<sequence length="115" mass="13502">METDETVQIEYTARFQRDVRTLTKRYRNIRTDLQPLLDRLQTGEILGDRVPGMDYTVFKVRVKNSNIQKGKSAGYRVLYYLKASDRIIMITMYSKSDLSDIPAEEVRDILAEYEN</sequence>
<evidence type="ECO:0000313" key="1">
    <source>
        <dbReference type="EMBL" id="PSB03690.1"/>
    </source>
</evidence>
<proteinExistence type="predicted"/>
<dbReference type="OrthoDB" id="197283at2"/>
<dbReference type="RefSeq" id="WP_106287959.1">
    <property type="nucleotide sequence ID" value="NZ_CAWNTC010000246.1"/>
</dbReference>
<dbReference type="InterPro" id="IPR009387">
    <property type="entry name" value="HigB-2"/>
</dbReference>
<dbReference type="AlphaFoldDB" id="A0A2T1C5Z3"/>
<accession>A0A2T1C5Z3</accession>
<dbReference type="Proteomes" id="UP000238762">
    <property type="component" value="Unassembled WGS sequence"/>
</dbReference>
<reference evidence="1 2" key="1">
    <citation type="submission" date="2018-02" db="EMBL/GenBank/DDBJ databases">
        <authorList>
            <person name="Cohen D.B."/>
            <person name="Kent A.D."/>
        </authorList>
    </citation>
    <scope>NUCLEOTIDE SEQUENCE [LARGE SCALE GENOMIC DNA]</scope>
    <source>
        <strain evidence="1 2">CCAP 1448/3</strain>
    </source>
</reference>
<name>A0A2T1C5Z3_9CYAN</name>
<comment type="caution">
    <text evidence="1">The sequence shown here is derived from an EMBL/GenBank/DDBJ whole genome shotgun (WGS) entry which is preliminary data.</text>
</comment>
<organism evidence="1 2">
    <name type="scientific">Merismopedia glauca CCAP 1448/3</name>
    <dbReference type="NCBI Taxonomy" id="1296344"/>
    <lineage>
        <taxon>Bacteria</taxon>
        <taxon>Bacillati</taxon>
        <taxon>Cyanobacteriota</taxon>
        <taxon>Cyanophyceae</taxon>
        <taxon>Synechococcales</taxon>
        <taxon>Merismopediaceae</taxon>
        <taxon>Merismopedia</taxon>
    </lineage>
</organism>
<gene>
    <name evidence="1" type="ORF">C7B64_07170</name>
</gene>
<keyword evidence="2" id="KW-1185">Reference proteome</keyword>